<dbReference type="InterPro" id="IPR017961">
    <property type="entry name" value="DNA_pol_Y-fam_little_finger"/>
</dbReference>
<protein>
    <recommendedName>
        <fullName evidence="1">DNA polymerase Y-family little finger domain-containing protein</fullName>
    </recommendedName>
</protein>
<organism evidence="2 3">
    <name type="scientific">Lactococcus garvieae TRF1</name>
    <dbReference type="NCBI Taxonomy" id="1380772"/>
    <lineage>
        <taxon>Bacteria</taxon>
        <taxon>Bacillati</taxon>
        <taxon>Bacillota</taxon>
        <taxon>Bacilli</taxon>
        <taxon>Lactobacillales</taxon>
        <taxon>Streptococcaceae</taxon>
        <taxon>Lactococcus</taxon>
    </lineage>
</organism>
<evidence type="ECO:0000313" key="3">
    <source>
        <dbReference type="Proteomes" id="UP000018692"/>
    </source>
</evidence>
<dbReference type="EMBL" id="AVFE01000033">
    <property type="protein sequence ID" value="ETD04284.1"/>
    <property type="molecule type" value="Genomic_DNA"/>
</dbReference>
<dbReference type="Proteomes" id="UP000018692">
    <property type="component" value="Unassembled WGS sequence"/>
</dbReference>
<sequence length="118" mass="13440">MGIVGLQQFFHAHGIDETNVRDKHHKKSESYSNSQILPRDYVQQDEIELVIKKMAEHLAIRLRKGKKLAGSLSLYVKPSYKEYSSSIKTASKIEPTQSTTLFKPSFCASLEKNIMVKL</sequence>
<feature type="domain" description="DNA polymerase Y-family little finger" evidence="1">
    <location>
        <begin position="29"/>
        <end position="106"/>
    </location>
</feature>
<comment type="caution">
    <text evidence="2">The sequence shown here is derived from an EMBL/GenBank/DDBJ whole genome shotgun (WGS) entry which is preliminary data.</text>
</comment>
<dbReference type="AlphaFoldDB" id="V8AMU6"/>
<gene>
    <name evidence="2" type="ORF">N568_0108850</name>
</gene>
<evidence type="ECO:0000313" key="2">
    <source>
        <dbReference type="EMBL" id="ETD04284.1"/>
    </source>
</evidence>
<dbReference type="GO" id="GO:0003684">
    <property type="term" value="F:damaged DNA binding"/>
    <property type="evidence" value="ECO:0007669"/>
    <property type="project" value="InterPro"/>
</dbReference>
<reference evidence="2 3" key="1">
    <citation type="submission" date="2013-07" db="EMBL/GenBank/DDBJ databases">
        <title>Isolation of Lactococcus garvieae strain TRF1 from the fecal material of a timber rattlesnake.</title>
        <authorList>
            <person name="McLaughlin R.W."/>
            <person name="Cochran P.A."/>
            <person name="Dowd S.E."/>
        </authorList>
    </citation>
    <scope>NUCLEOTIDE SEQUENCE [LARGE SCALE GENOMIC DNA]</scope>
    <source>
        <strain evidence="2 3">TRF1</strain>
    </source>
</reference>
<proteinExistence type="predicted"/>
<dbReference type="PATRIC" id="fig|1380772.3.peg.1706"/>
<dbReference type="GO" id="GO:0006281">
    <property type="term" value="P:DNA repair"/>
    <property type="evidence" value="ECO:0007669"/>
    <property type="project" value="InterPro"/>
</dbReference>
<dbReference type="Pfam" id="PF11799">
    <property type="entry name" value="IMS_C"/>
    <property type="match status" value="1"/>
</dbReference>
<name>V8AMU6_9LACT</name>
<evidence type="ECO:0000259" key="1">
    <source>
        <dbReference type="Pfam" id="PF11799"/>
    </source>
</evidence>
<accession>V8AMU6</accession>